<dbReference type="InterPro" id="IPR001841">
    <property type="entry name" value="Znf_RING"/>
</dbReference>
<evidence type="ECO:0000259" key="2">
    <source>
        <dbReference type="PROSITE" id="PS50089"/>
    </source>
</evidence>
<keyword evidence="4" id="KW-1185">Reference proteome</keyword>
<dbReference type="PROSITE" id="PS50089">
    <property type="entry name" value="ZF_RING_2"/>
    <property type="match status" value="1"/>
</dbReference>
<reference evidence="4" key="1">
    <citation type="submission" date="2016-03" db="EMBL/GenBank/DDBJ databases">
        <authorList>
            <person name="Guldener U."/>
        </authorList>
    </citation>
    <scope>NUCLEOTIDE SEQUENCE [LARGE SCALE GENOMIC DNA]</scope>
</reference>
<dbReference type="Proteomes" id="UP000177625">
    <property type="component" value="Unassembled WGS sequence"/>
</dbReference>
<keyword evidence="1" id="KW-0862">Zinc</keyword>
<gene>
    <name evidence="3" type="ORF">RSE6_06261</name>
</gene>
<dbReference type="InterPro" id="IPR013083">
    <property type="entry name" value="Znf_RING/FYVE/PHD"/>
</dbReference>
<feature type="domain" description="RING-type" evidence="2">
    <location>
        <begin position="128"/>
        <end position="173"/>
    </location>
</feature>
<keyword evidence="1" id="KW-0863">Zinc-finger</keyword>
<evidence type="ECO:0000313" key="3">
    <source>
        <dbReference type="EMBL" id="CZT45904.1"/>
    </source>
</evidence>
<evidence type="ECO:0000313" key="4">
    <source>
        <dbReference type="Proteomes" id="UP000177625"/>
    </source>
</evidence>
<dbReference type="Gene3D" id="3.30.40.10">
    <property type="entry name" value="Zinc/RING finger domain, C3HC4 (zinc finger)"/>
    <property type="match status" value="1"/>
</dbReference>
<keyword evidence="1" id="KW-0479">Metal-binding</keyword>
<dbReference type="EMBL" id="FJVC01000228">
    <property type="protein sequence ID" value="CZT45904.1"/>
    <property type="molecule type" value="Genomic_DNA"/>
</dbReference>
<evidence type="ECO:0000256" key="1">
    <source>
        <dbReference type="PROSITE-ProRule" id="PRU00175"/>
    </source>
</evidence>
<organism evidence="3 4">
    <name type="scientific">Rhynchosporium secalis</name>
    <name type="common">Barley scald fungus</name>
    <dbReference type="NCBI Taxonomy" id="38038"/>
    <lineage>
        <taxon>Eukaryota</taxon>
        <taxon>Fungi</taxon>
        <taxon>Dikarya</taxon>
        <taxon>Ascomycota</taxon>
        <taxon>Pezizomycotina</taxon>
        <taxon>Leotiomycetes</taxon>
        <taxon>Helotiales</taxon>
        <taxon>Ploettnerulaceae</taxon>
        <taxon>Rhynchosporium</taxon>
    </lineage>
</organism>
<dbReference type="SUPFAM" id="SSF57850">
    <property type="entry name" value="RING/U-box"/>
    <property type="match status" value="1"/>
</dbReference>
<accession>A0A1E1MA13</accession>
<name>A0A1E1MA13_RHYSE</name>
<proteinExistence type="predicted"/>
<sequence>MANPYEVEHNIKTTSKARTRRPSMSSFFNQLSQIETTTLSSTHNNVNSTPTPVDVAAAERLLQEQYRALLSTTADSEDARNTALLESLITDLETLIDQPPTEVNGVPRSYLDELERVPKKILKKNDTCPICNEAFLDDKYPLVVELPCHRTHRFDLECVGPWLRLQGTCPLDRKRMIKEKVEPVKDEEDEDDYDEMFA</sequence>
<dbReference type="GO" id="GO:0008270">
    <property type="term" value="F:zinc ion binding"/>
    <property type="evidence" value="ECO:0007669"/>
    <property type="project" value="UniProtKB-KW"/>
</dbReference>
<dbReference type="Pfam" id="PF13639">
    <property type="entry name" value="zf-RING_2"/>
    <property type="match status" value="1"/>
</dbReference>
<dbReference type="AlphaFoldDB" id="A0A1E1MA13"/>
<protein>
    <recommendedName>
        <fullName evidence="2">RING-type domain-containing protein</fullName>
    </recommendedName>
</protein>